<name>A0A0F5MMR5_9RICK</name>
<accession>A0A0F5MMR5</accession>
<proteinExistence type="predicted"/>
<dbReference type="AlphaFoldDB" id="A0A0F5MMR5"/>
<evidence type="ECO:0000313" key="2">
    <source>
        <dbReference type="Proteomes" id="UP000033358"/>
    </source>
</evidence>
<gene>
    <name evidence="1" type="ORF">SZ25_00811</name>
</gene>
<dbReference type="Proteomes" id="UP000033358">
    <property type="component" value="Unassembled WGS sequence"/>
</dbReference>
<reference evidence="1 2" key="1">
    <citation type="submission" date="2015-02" db="EMBL/GenBank/DDBJ databases">
        <title>Single cell genomics of a rare environmental alphaproteobacterium provides unique insights into Rickettsiaceae evolution.</title>
        <authorList>
            <person name="Martijn J."/>
            <person name="Schulz F."/>
            <person name="Zaremba-Niedzwiedzka K."/>
            <person name="Viklund J."/>
            <person name="Stepanauskas R."/>
            <person name="Andersson S.G.E."/>
            <person name="Horn M."/>
            <person name="Guy L."/>
            <person name="Ettema T.J.G."/>
        </authorList>
    </citation>
    <scope>NUCLEOTIDE SEQUENCE [LARGE SCALE GENOMIC DNA]</scope>
    <source>
        <strain evidence="1 2">SCGC AAA041-L04</strain>
    </source>
</reference>
<keyword evidence="2" id="KW-1185">Reference proteome</keyword>
<comment type="caution">
    <text evidence="1">The sequence shown here is derived from an EMBL/GenBank/DDBJ whole genome shotgun (WGS) entry which is preliminary data.</text>
</comment>
<protein>
    <submittedName>
        <fullName evidence="1">Uncharacterized protein</fullName>
    </submittedName>
</protein>
<evidence type="ECO:0000313" key="1">
    <source>
        <dbReference type="EMBL" id="KKB96108.1"/>
    </source>
</evidence>
<feature type="non-terminal residue" evidence="1">
    <location>
        <position position="103"/>
    </location>
</feature>
<organism evidence="1 2">
    <name type="scientific">Candidatus Arcanibacter lacustris</name>
    <dbReference type="NCBI Taxonomy" id="1607817"/>
    <lineage>
        <taxon>Bacteria</taxon>
        <taxon>Pseudomonadati</taxon>
        <taxon>Pseudomonadota</taxon>
        <taxon>Alphaproteobacteria</taxon>
        <taxon>Rickettsiales</taxon>
        <taxon>Candidatus Arcanibacter</taxon>
    </lineage>
</organism>
<sequence length="103" mass="11853">MMAIFIYIRSQLITDNLADVLLQLIHKMRTSSESFVNKHIIKNVKCVDGKFDILHSLASINASKPRGIIEKQVYPIAPKQKLEDIVKELDSKKGKWYQTQVQI</sequence>
<dbReference type="EMBL" id="JYHA01000131">
    <property type="protein sequence ID" value="KKB96108.1"/>
    <property type="molecule type" value="Genomic_DNA"/>
</dbReference>